<keyword evidence="2" id="KW-0732">Signal</keyword>
<dbReference type="AlphaFoldDB" id="A0A1G1YK79"/>
<evidence type="ECO:0000259" key="5">
    <source>
        <dbReference type="Pfam" id="PF00263"/>
    </source>
</evidence>
<dbReference type="EMBL" id="MHIM01000011">
    <property type="protein sequence ID" value="OGY52758.1"/>
    <property type="molecule type" value="Genomic_DNA"/>
</dbReference>
<reference evidence="6 7" key="1">
    <citation type="journal article" date="2016" name="Nat. Commun.">
        <title>Thousands of microbial genomes shed light on interconnected biogeochemical processes in an aquifer system.</title>
        <authorList>
            <person name="Anantharaman K."/>
            <person name="Brown C.T."/>
            <person name="Hug L.A."/>
            <person name="Sharon I."/>
            <person name="Castelle C.J."/>
            <person name="Probst A.J."/>
            <person name="Thomas B.C."/>
            <person name="Singh A."/>
            <person name="Wilkins M.J."/>
            <person name="Karaoz U."/>
            <person name="Brodie E.L."/>
            <person name="Williams K.H."/>
            <person name="Hubbard S.S."/>
            <person name="Banfield J.F."/>
        </authorList>
    </citation>
    <scope>NUCLEOTIDE SEQUENCE [LARGE SCALE GENOMIC DNA]</scope>
</reference>
<dbReference type="InterPro" id="IPR004846">
    <property type="entry name" value="T2SS/T3SS_dom"/>
</dbReference>
<evidence type="ECO:0000256" key="1">
    <source>
        <dbReference type="ARBA" id="ARBA00004370"/>
    </source>
</evidence>
<keyword evidence="3" id="KW-0472">Membrane</keyword>
<evidence type="ECO:0000256" key="3">
    <source>
        <dbReference type="ARBA" id="ARBA00023136"/>
    </source>
</evidence>
<dbReference type="GO" id="GO:0015627">
    <property type="term" value="C:type II protein secretion system complex"/>
    <property type="evidence" value="ECO:0007669"/>
    <property type="project" value="TreeGrafter"/>
</dbReference>
<dbReference type="PANTHER" id="PTHR30332:SF24">
    <property type="entry name" value="SECRETIN GSPD-RELATED"/>
    <property type="match status" value="1"/>
</dbReference>
<organism evidence="6 7">
    <name type="scientific">Candidatus Buchananbacteria bacterium RIFCSPLOWO2_01_FULL_39_33</name>
    <dbReference type="NCBI Taxonomy" id="1797543"/>
    <lineage>
        <taxon>Bacteria</taxon>
        <taxon>Candidatus Buchananiibacteriota</taxon>
    </lineage>
</organism>
<dbReference type="PANTHER" id="PTHR30332">
    <property type="entry name" value="PROBABLE GENERAL SECRETION PATHWAY PROTEIN D"/>
    <property type="match status" value="1"/>
</dbReference>
<dbReference type="PROSITE" id="PS51257">
    <property type="entry name" value="PROKAR_LIPOPROTEIN"/>
    <property type="match status" value="1"/>
</dbReference>
<sequence>MKKPELMKPMAVFLLIIFTVLGSGCATTKQITDKLPRAIKHPLQETFRGNQQKNREPFPVNNQIDYSDYDQEFQYDIVGNRAYRAQEEVPSEENVQKEGVVVESGHKTSIDLPGAEELPIPELGAKGFKDGQGNIIVIYPARNPAPDLKILLEKFLTGIEVSEFPNQNKLLIKFPESKLANPDFLKQLRATIDHLDEPATMIRVKFSAFYLWLDNTYNREMIIDALKDGIQAFHFNLPSSYDADQRLTTGVAANPFYNLQGWHDFTFEGSIGFLDSVGDIDSLISVDVLTANTKTFTYIDQLKVPYPNYILSGTVAVEVLAYEDVGPDLKITPFANENGFITIKIEQAKSGEVAALLEKTQRPTFKKGDFTSEFTVRNGVPYVAAVSLSKRFHSVDRGIPGINKIPFLKSLTSSLVMEKNQSELIILIEARIVPRDSLLGTTVSAPIRKY</sequence>
<comment type="subcellular location">
    <subcellularLocation>
        <location evidence="1">Membrane</location>
    </subcellularLocation>
</comment>
<dbReference type="GO" id="GO:0009306">
    <property type="term" value="P:protein secretion"/>
    <property type="evidence" value="ECO:0007669"/>
    <property type="project" value="InterPro"/>
</dbReference>
<gene>
    <name evidence="6" type="ORF">A3A02_04190</name>
</gene>
<dbReference type="GO" id="GO:0016020">
    <property type="term" value="C:membrane"/>
    <property type="evidence" value="ECO:0007669"/>
    <property type="project" value="UniProtKB-SubCell"/>
</dbReference>
<accession>A0A1G1YK79</accession>
<dbReference type="Pfam" id="PF00263">
    <property type="entry name" value="Secretin"/>
    <property type="match status" value="1"/>
</dbReference>
<dbReference type="Proteomes" id="UP000177376">
    <property type="component" value="Unassembled WGS sequence"/>
</dbReference>
<protein>
    <recommendedName>
        <fullName evidence="5">Type II/III secretion system secretin-like domain-containing protein</fullName>
    </recommendedName>
</protein>
<name>A0A1G1YK79_9BACT</name>
<evidence type="ECO:0000256" key="4">
    <source>
        <dbReference type="RuleBase" id="RU004003"/>
    </source>
</evidence>
<proteinExistence type="inferred from homology"/>
<evidence type="ECO:0000313" key="6">
    <source>
        <dbReference type="EMBL" id="OGY52758.1"/>
    </source>
</evidence>
<comment type="caution">
    <text evidence="6">The sequence shown here is derived from an EMBL/GenBank/DDBJ whole genome shotgun (WGS) entry which is preliminary data.</text>
</comment>
<dbReference type="InterPro" id="IPR050810">
    <property type="entry name" value="Bact_Secretion_Sys_Channel"/>
</dbReference>
<evidence type="ECO:0000256" key="2">
    <source>
        <dbReference type="ARBA" id="ARBA00022729"/>
    </source>
</evidence>
<evidence type="ECO:0000313" key="7">
    <source>
        <dbReference type="Proteomes" id="UP000177376"/>
    </source>
</evidence>
<comment type="similarity">
    <text evidence="4">Belongs to the bacterial secretin family.</text>
</comment>
<feature type="domain" description="Type II/III secretion system secretin-like" evidence="5">
    <location>
        <begin position="274"/>
        <end position="433"/>
    </location>
</feature>